<protein>
    <submittedName>
        <fullName evidence="1">Uncharacterized protein</fullName>
    </submittedName>
</protein>
<accession>A0A3P1WRQ8</accession>
<dbReference type="RefSeq" id="WP_125228709.1">
    <property type="nucleotide sequence ID" value="NZ_RQYT01000034.1"/>
</dbReference>
<dbReference type="AlphaFoldDB" id="A0A3P1WRQ8"/>
<proteinExistence type="predicted"/>
<evidence type="ECO:0000313" key="2">
    <source>
        <dbReference type="Proteomes" id="UP000280935"/>
    </source>
</evidence>
<gene>
    <name evidence="1" type="ORF">EII35_12005</name>
</gene>
<dbReference type="Proteomes" id="UP000280935">
    <property type="component" value="Unassembled WGS sequence"/>
</dbReference>
<comment type="caution">
    <text evidence="1">The sequence shown here is derived from an EMBL/GenBank/DDBJ whole genome shotgun (WGS) entry which is preliminary data.</text>
</comment>
<name>A0A3P1WRQ8_9ACTN</name>
<dbReference type="EMBL" id="RQYT01000034">
    <property type="protein sequence ID" value="RRD48636.1"/>
    <property type="molecule type" value="Genomic_DNA"/>
</dbReference>
<organism evidence="1 2">
    <name type="scientific">Arachnia propionica</name>
    <dbReference type="NCBI Taxonomy" id="1750"/>
    <lineage>
        <taxon>Bacteria</taxon>
        <taxon>Bacillati</taxon>
        <taxon>Actinomycetota</taxon>
        <taxon>Actinomycetes</taxon>
        <taxon>Propionibacteriales</taxon>
        <taxon>Propionibacteriaceae</taxon>
        <taxon>Arachnia</taxon>
    </lineage>
</organism>
<sequence>MQLVGSVFTCEVPDDWREVRQPGCVIAAAPRAEAGFTANVVLRESCIQQRPDALASVSQATLRGVRGTEAGTTVFHVEALTHLGAEHRRLWMLTPVAPEAAQGHTLSLLTIQDLVVVQGFVAELTLTMLFAEWRLHHPYQAILDTLHPMPVAEHVTPPTTADVPPAVLDQWATARDGAPREDLSVVQPPPLVLSAAPFTLGGEAADAFVTSAQRRSFAPFTGQARQDLLATGLVAEDGLLTSAGFWYADHVLSGEGWTITVVGSTSRKFQFWVTDSSTLFVAPHPEQPEQRLLGYCHSNDLFRILLGWVHATPAWPMNVTMTLTRAELETKVERDVTPPGHHDPDTTEFLRQPWRYLSLTASDGEAHLNWIHTPMRGQALNWATPTPGAPLPIRQDPDQPFWLRLTATIAEGGHPR</sequence>
<reference evidence="1 2" key="1">
    <citation type="submission" date="2018-11" db="EMBL/GenBank/DDBJ databases">
        <title>Genomes From Bacteria Associated with the Canine Oral Cavity: a Test Case for Automated Genome-Based Taxonomic Assignment.</title>
        <authorList>
            <person name="Coil D.A."/>
            <person name="Jospin G."/>
            <person name="Darling A.E."/>
            <person name="Wallis C."/>
            <person name="Davis I.J."/>
            <person name="Harris S."/>
            <person name="Eisen J.A."/>
            <person name="Holcombe L.J."/>
            <person name="O'Flynn C."/>
        </authorList>
    </citation>
    <scope>NUCLEOTIDE SEQUENCE [LARGE SCALE GENOMIC DNA]</scope>
    <source>
        <strain evidence="1 2">OH2822_COT-296</strain>
    </source>
</reference>
<evidence type="ECO:0000313" key="1">
    <source>
        <dbReference type="EMBL" id="RRD48636.1"/>
    </source>
</evidence>
<dbReference type="OrthoDB" id="3717565at2"/>